<comment type="caution">
    <text evidence="11">The sequence shown here is derived from an EMBL/GenBank/DDBJ whole genome shotgun (WGS) entry which is preliminary data.</text>
</comment>
<accession>A0A2V5LDZ1</accession>
<keyword evidence="7 9" id="KW-1133">Transmembrane helix</keyword>
<evidence type="ECO:0000256" key="8">
    <source>
        <dbReference type="ARBA" id="ARBA00023136"/>
    </source>
</evidence>
<dbReference type="EMBL" id="QJVD01000004">
    <property type="protein sequence ID" value="PYI68804.1"/>
    <property type="molecule type" value="Genomic_DNA"/>
</dbReference>
<dbReference type="OrthoDB" id="4186295at2"/>
<dbReference type="InterPro" id="IPR013525">
    <property type="entry name" value="ABC2_TM"/>
</dbReference>
<feature type="transmembrane region" description="Helical" evidence="9">
    <location>
        <begin position="58"/>
        <end position="82"/>
    </location>
</feature>
<comment type="subcellular location">
    <subcellularLocation>
        <location evidence="1">Cell inner membrane</location>
        <topology evidence="1">Multi-pass membrane protein</topology>
    </subcellularLocation>
    <subcellularLocation>
        <location evidence="9">Cell membrane</location>
        <topology evidence="9">Multi-pass membrane protein</topology>
    </subcellularLocation>
</comment>
<dbReference type="GO" id="GO:0005886">
    <property type="term" value="C:plasma membrane"/>
    <property type="evidence" value="ECO:0007669"/>
    <property type="project" value="UniProtKB-SubCell"/>
</dbReference>
<dbReference type="PROSITE" id="PS51012">
    <property type="entry name" value="ABC_TM2"/>
    <property type="match status" value="1"/>
</dbReference>
<feature type="transmembrane region" description="Helical" evidence="9">
    <location>
        <begin position="261"/>
        <end position="280"/>
    </location>
</feature>
<name>A0A2V5LDZ1_9MICC</name>
<evidence type="ECO:0000313" key="11">
    <source>
        <dbReference type="EMBL" id="PYI68804.1"/>
    </source>
</evidence>
<dbReference type="GO" id="GO:0140359">
    <property type="term" value="F:ABC-type transporter activity"/>
    <property type="evidence" value="ECO:0007669"/>
    <property type="project" value="InterPro"/>
</dbReference>
<protein>
    <recommendedName>
        <fullName evidence="9">Transport permease protein</fullName>
    </recommendedName>
</protein>
<evidence type="ECO:0000259" key="10">
    <source>
        <dbReference type="PROSITE" id="PS51012"/>
    </source>
</evidence>
<dbReference type="AlphaFoldDB" id="A0A2V5LDZ1"/>
<dbReference type="Proteomes" id="UP000247832">
    <property type="component" value="Unassembled WGS sequence"/>
</dbReference>
<evidence type="ECO:0000256" key="7">
    <source>
        <dbReference type="ARBA" id="ARBA00022989"/>
    </source>
</evidence>
<gene>
    <name evidence="11" type="ORF">CVV68_05845</name>
</gene>
<feature type="transmembrane region" description="Helical" evidence="9">
    <location>
        <begin position="203"/>
        <end position="221"/>
    </location>
</feature>
<feature type="transmembrane region" description="Helical" evidence="9">
    <location>
        <begin position="88"/>
        <end position="105"/>
    </location>
</feature>
<keyword evidence="4 9" id="KW-1003">Cell membrane</keyword>
<dbReference type="PANTHER" id="PTHR30413:SF8">
    <property type="entry name" value="TRANSPORT PERMEASE PROTEIN"/>
    <property type="match status" value="1"/>
</dbReference>
<keyword evidence="6 9" id="KW-0812">Transmembrane</keyword>
<proteinExistence type="inferred from homology"/>
<dbReference type="InterPro" id="IPR047817">
    <property type="entry name" value="ABC2_TM_bact-type"/>
</dbReference>
<keyword evidence="5" id="KW-0997">Cell inner membrane</keyword>
<evidence type="ECO:0000256" key="9">
    <source>
        <dbReference type="RuleBase" id="RU361157"/>
    </source>
</evidence>
<feature type="transmembrane region" description="Helical" evidence="9">
    <location>
        <begin position="171"/>
        <end position="191"/>
    </location>
</feature>
<keyword evidence="3 9" id="KW-0813">Transport</keyword>
<reference evidence="11 12" key="1">
    <citation type="submission" date="2018-05" db="EMBL/GenBank/DDBJ databases">
        <title>Genetic diversity of glacier-inhabiting Cryobacterium bacteria in China and description of Cryobacterium mengkeensis sp. nov. and Arthrobacter glacialis sp. nov.</title>
        <authorList>
            <person name="Liu Q."/>
            <person name="Xin Y.-H."/>
        </authorList>
    </citation>
    <scope>NUCLEOTIDE SEQUENCE [LARGE SCALE GENOMIC DNA]</scope>
    <source>
        <strain evidence="11 12">LI2</strain>
    </source>
</reference>
<evidence type="ECO:0000256" key="6">
    <source>
        <dbReference type="ARBA" id="ARBA00022692"/>
    </source>
</evidence>
<evidence type="ECO:0000313" key="12">
    <source>
        <dbReference type="Proteomes" id="UP000247832"/>
    </source>
</evidence>
<feature type="transmembrane region" description="Helical" evidence="9">
    <location>
        <begin position="142"/>
        <end position="159"/>
    </location>
</feature>
<keyword evidence="8 9" id="KW-0472">Membrane</keyword>
<evidence type="ECO:0000256" key="3">
    <source>
        <dbReference type="ARBA" id="ARBA00022448"/>
    </source>
</evidence>
<organism evidence="11 12">
    <name type="scientific">Arthrobacter livingstonensis</name>
    <dbReference type="NCBI Taxonomy" id="670078"/>
    <lineage>
        <taxon>Bacteria</taxon>
        <taxon>Bacillati</taxon>
        <taxon>Actinomycetota</taxon>
        <taxon>Actinomycetes</taxon>
        <taxon>Micrococcales</taxon>
        <taxon>Micrococcaceae</taxon>
        <taxon>Arthrobacter</taxon>
    </lineage>
</organism>
<evidence type="ECO:0000256" key="1">
    <source>
        <dbReference type="ARBA" id="ARBA00004429"/>
    </source>
</evidence>
<dbReference type="GO" id="GO:0015920">
    <property type="term" value="P:lipopolysaccharide transport"/>
    <property type="evidence" value="ECO:0007669"/>
    <property type="project" value="TreeGrafter"/>
</dbReference>
<dbReference type="PANTHER" id="PTHR30413">
    <property type="entry name" value="INNER MEMBRANE TRANSPORT PERMEASE"/>
    <property type="match status" value="1"/>
</dbReference>
<evidence type="ECO:0000256" key="5">
    <source>
        <dbReference type="ARBA" id="ARBA00022519"/>
    </source>
</evidence>
<evidence type="ECO:0000256" key="4">
    <source>
        <dbReference type="ARBA" id="ARBA00022475"/>
    </source>
</evidence>
<comment type="similarity">
    <text evidence="2 9">Belongs to the ABC-2 integral membrane protein family.</text>
</comment>
<sequence>MNVPQPTAVTTSVNLRRLKRVGARPSFLDYLVSLWDYRHFIYYDAKARVRTGNEQDKLGSAWLILSPLLNGLMFYFVMGILLHSGGKIKNFVAYLIIGVFLFQFTTRSINASSRAISSNRNVIHAFKFPRATLVIATNVRELLSNVPVIVTMLILIIILPPNEQISMRWLLLIPIIGLQLIFNLGFGLIMARLAARFNDANHILSYGMRAWMYLSCMFFSIDRFAGMPVVKSIMEHNPLYQVLFMARETLIYNATPSWRSWTILALWAFSMLAIGAIFFWKAEESYGREL</sequence>
<dbReference type="Pfam" id="PF01061">
    <property type="entry name" value="ABC2_membrane"/>
    <property type="match status" value="1"/>
</dbReference>
<evidence type="ECO:0000256" key="2">
    <source>
        <dbReference type="ARBA" id="ARBA00007783"/>
    </source>
</evidence>
<keyword evidence="12" id="KW-1185">Reference proteome</keyword>
<feature type="domain" description="ABC transmembrane type-2" evidence="10">
    <location>
        <begin position="58"/>
        <end position="282"/>
    </location>
</feature>